<dbReference type="Proteomes" id="UP000554482">
    <property type="component" value="Unassembled WGS sequence"/>
</dbReference>
<dbReference type="EMBL" id="JABWDY010005075">
    <property type="protein sequence ID" value="KAF5204713.1"/>
    <property type="molecule type" value="Genomic_DNA"/>
</dbReference>
<name>A0A7J6X5Q8_THATH</name>
<proteinExistence type="predicted"/>
<dbReference type="AlphaFoldDB" id="A0A7J6X5Q8"/>
<gene>
    <name evidence="1" type="ORF">FRX31_005700</name>
</gene>
<protein>
    <submittedName>
        <fullName evidence="1">Uncharacterized protein</fullName>
    </submittedName>
</protein>
<comment type="caution">
    <text evidence="1">The sequence shown here is derived from an EMBL/GenBank/DDBJ whole genome shotgun (WGS) entry which is preliminary data.</text>
</comment>
<organism evidence="1 2">
    <name type="scientific">Thalictrum thalictroides</name>
    <name type="common">Rue-anemone</name>
    <name type="synonym">Anemone thalictroides</name>
    <dbReference type="NCBI Taxonomy" id="46969"/>
    <lineage>
        <taxon>Eukaryota</taxon>
        <taxon>Viridiplantae</taxon>
        <taxon>Streptophyta</taxon>
        <taxon>Embryophyta</taxon>
        <taxon>Tracheophyta</taxon>
        <taxon>Spermatophyta</taxon>
        <taxon>Magnoliopsida</taxon>
        <taxon>Ranunculales</taxon>
        <taxon>Ranunculaceae</taxon>
        <taxon>Thalictroideae</taxon>
        <taxon>Thalictrum</taxon>
    </lineage>
</organism>
<evidence type="ECO:0000313" key="1">
    <source>
        <dbReference type="EMBL" id="KAF5204713.1"/>
    </source>
</evidence>
<accession>A0A7J6X5Q8</accession>
<evidence type="ECO:0000313" key="2">
    <source>
        <dbReference type="Proteomes" id="UP000554482"/>
    </source>
</evidence>
<sequence>GLISVCALAYVHGHAAILQVHCLKCTTLTISLSEEESDQIEVEKDAYSFTGSSLLVPEDASSMVVSYITTEETLTAESEESSLSIQVLDGIKHIALSDTTEKIPNVVCDGSIAGIQGDNKVFVSEDIFDAEVSVDNLTTDNNSNSKSDKAAFVDSKVMPEDGSDAVVFDFEDYVSDASVFDFEVQGAVSD</sequence>
<keyword evidence="2" id="KW-1185">Reference proteome</keyword>
<feature type="non-terminal residue" evidence="1">
    <location>
        <position position="1"/>
    </location>
</feature>
<reference evidence="1 2" key="1">
    <citation type="submission" date="2020-06" db="EMBL/GenBank/DDBJ databases">
        <title>Transcriptomic and genomic resources for Thalictrum thalictroides and T. hernandezii: Facilitating candidate gene discovery in an emerging model plant lineage.</title>
        <authorList>
            <person name="Arias T."/>
            <person name="Riano-Pachon D.M."/>
            <person name="Di Stilio V.S."/>
        </authorList>
    </citation>
    <scope>NUCLEOTIDE SEQUENCE [LARGE SCALE GENOMIC DNA]</scope>
    <source>
        <strain evidence="2">cv. WT478/WT964</strain>
        <tissue evidence="1">Leaves</tissue>
    </source>
</reference>